<accession>A0ABV6UC86</accession>
<keyword evidence="2" id="KW-0238">DNA-binding</keyword>
<dbReference type="PANTHER" id="PTHR42998:SF1">
    <property type="entry name" value="TYPE I RESTRICTION ENZYME HINDI METHYLASE SUBUNIT"/>
    <property type="match status" value="1"/>
</dbReference>
<dbReference type="InterPro" id="IPR029063">
    <property type="entry name" value="SAM-dependent_MTases_sf"/>
</dbReference>
<dbReference type="PRINTS" id="PR00507">
    <property type="entry name" value="N12N6MTFRASE"/>
</dbReference>
<keyword evidence="5" id="KW-1185">Reference proteome</keyword>
<dbReference type="InterPro" id="IPR044946">
    <property type="entry name" value="Restrct_endonuc_typeI_TRD_sf"/>
</dbReference>
<evidence type="ECO:0000256" key="2">
    <source>
        <dbReference type="ARBA" id="ARBA00023125"/>
    </source>
</evidence>
<evidence type="ECO:0000256" key="1">
    <source>
        <dbReference type="ARBA" id="ARBA00022747"/>
    </source>
</evidence>
<dbReference type="SUPFAM" id="SSF116734">
    <property type="entry name" value="DNA methylase specificity domain"/>
    <property type="match status" value="1"/>
</dbReference>
<gene>
    <name evidence="4" type="ORF">ACFHYQ_26290</name>
</gene>
<dbReference type="Proteomes" id="UP001589870">
    <property type="component" value="Unassembled WGS sequence"/>
</dbReference>
<reference evidence="4 5" key="1">
    <citation type="submission" date="2024-09" db="EMBL/GenBank/DDBJ databases">
        <authorList>
            <person name="Sun Q."/>
            <person name="Mori K."/>
        </authorList>
    </citation>
    <scope>NUCLEOTIDE SEQUENCE [LARGE SCALE GENOMIC DNA]</scope>
    <source>
        <strain evidence="4 5">TBRC 1851</strain>
    </source>
</reference>
<dbReference type="EMBL" id="JBHMQT010000059">
    <property type="protein sequence ID" value="MFC0865814.1"/>
    <property type="molecule type" value="Genomic_DNA"/>
</dbReference>
<keyword evidence="1" id="KW-0680">Restriction system</keyword>
<name>A0ABV6UC86_9ACTN</name>
<dbReference type="RefSeq" id="WP_394303823.1">
    <property type="nucleotide sequence ID" value="NZ_JBHMQT010000059.1"/>
</dbReference>
<dbReference type="GO" id="GO:0008168">
    <property type="term" value="F:methyltransferase activity"/>
    <property type="evidence" value="ECO:0007669"/>
    <property type="project" value="UniProtKB-KW"/>
</dbReference>
<keyword evidence="4" id="KW-0808">Transferase</keyword>
<proteinExistence type="predicted"/>
<evidence type="ECO:0000259" key="3">
    <source>
        <dbReference type="Pfam" id="PF02384"/>
    </source>
</evidence>
<dbReference type="InterPro" id="IPR052916">
    <property type="entry name" value="Type-I_RE_MTase_Subunit"/>
</dbReference>
<comment type="caution">
    <text evidence="4">The sequence shown here is derived from an EMBL/GenBank/DDBJ whole genome shotgun (WGS) entry which is preliminary data.</text>
</comment>
<protein>
    <submittedName>
        <fullName evidence="4">N-6 DNA methylase</fullName>
    </submittedName>
</protein>
<dbReference type="Pfam" id="PF02384">
    <property type="entry name" value="N6_Mtase"/>
    <property type="match status" value="1"/>
</dbReference>
<dbReference type="InterPro" id="IPR003356">
    <property type="entry name" value="DNA_methylase_A-5"/>
</dbReference>
<keyword evidence="4" id="KW-0489">Methyltransferase</keyword>
<feature type="domain" description="DNA methylase adenine-specific" evidence="3">
    <location>
        <begin position="132"/>
        <end position="339"/>
    </location>
</feature>
<dbReference type="GO" id="GO:0032259">
    <property type="term" value="P:methylation"/>
    <property type="evidence" value="ECO:0007669"/>
    <property type="project" value="UniProtKB-KW"/>
</dbReference>
<dbReference type="SUPFAM" id="SSF53335">
    <property type="entry name" value="S-adenosyl-L-methionine-dependent methyltransferases"/>
    <property type="match status" value="1"/>
</dbReference>
<sequence>MTHDDARVAAGDIARLAGVGRAAVSNWRRRFQDFPEPVAGTSSNPLFSLAEVETWLRDQGKLEELPEDERVWQQLRNAADDLQLASLVSAMAAFLVRPDRDRALKRPDGAGVAVPAALREALTGLAAARGTGDTVEFLFRRYIETHSRRVQLVSDDVAALMARLLGPCDAVLDPLCGFGTLLLAAQPYAKRLLGQERDAATARLAAARLAVRETDAEIRCGDALLADAFPDCEPDGALCVPPFNERGWGYEELTTDPRWQYGLPPRGESELAWVQHCLARVRPGGRVVVLMPPAAANRRSGRRIRSQLLRTGTLQAVIGLPAGSAPQSSLPPHLWLLRRPGLPRRPEDRDVVLTHVLMADGPVEAFREGVEAVGRAVPIMELLDDEVDLTPSRHLPKAAAVRVEDLDKARDDLHEVASALTGLLPAVSRQTRDLTMTTLGELARAGAVQLEQTPMRMATESGDVPLLTAKDVVLGRGPTGRGRVGQDTVTAGPGDIVIPAVTHDVMARVMTEEVVLGPHLFVIRVDREVLDPLFVAGFLRLSAERAAVTSSGTYRVDVRRAKLPRLPIAEQRRYGEAFRRLDAFESAVRQTAQMGGLLARQVLQGLTDGELEPAG</sequence>
<evidence type="ECO:0000313" key="5">
    <source>
        <dbReference type="Proteomes" id="UP001589870"/>
    </source>
</evidence>
<dbReference type="Gene3D" id="3.40.50.150">
    <property type="entry name" value="Vaccinia Virus protein VP39"/>
    <property type="match status" value="1"/>
</dbReference>
<evidence type="ECO:0000313" key="4">
    <source>
        <dbReference type="EMBL" id="MFC0865814.1"/>
    </source>
</evidence>
<dbReference type="Gene3D" id="3.90.220.20">
    <property type="entry name" value="DNA methylase specificity domains"/>
    <property type="match status" value="1"/>
</dbReference>
<dbReference type="PANTHER" id="PTHR42998">
    <property type="entry name" value="TYPE I RESTRICTION ENZYME HINDVIIP M PROTEIN-RELATED"/>
    <property type="match status" value="1"/>
</dbReference>
<organism evidence="4 5">
    <name type="scientific">Sphaerimonospora cavernae</name>
    <dbReference type="NCBI Taxonomy" id="1740611"/>
    <lineage>
        <taxon>Bacteria</taxon>
        <taxon>Bacillati</taxon>
        <taxon>Actinomycetota</taxon>
        <taxon>Actinomycetes</taxon>
        <taxon>Streptosporangiales</taxon>
        <taxon>Streptosporangiaceae</taxon>
        <taxon>Sphaerimonospora</taxon>
    </lineage>
</organism>